<dbReference type="OrthoDB" id="502624at2"/>
<reference evidence="6" key="1">
    <citation type="submission" date="2019-09" db="EMBL/GenBank/DDBJ databases">
        <authorList>
            <person name="Teo W.F.A."/>
            <person name="Duangmal K."/>
        </authorList>
    </citation>
    <scope>NUCLEOTIDE SEQUENCE [LARGE SCALE GENOMIC DNA]</scope>
    <source>
        <strain evidence="6">K81G1</strain>
    </source>
</reference>
<keyword evidence="5" id="KW-0560">Oxidoreductase</keyword>
<name>A0A5N0VGP2_9PSEU</name>
<comment type="cofactor">
    <cofactor evidence="1">
        <name>FAD</name>
        <dbReference type="ChEBI" id="CHEBI:57692"/>
    </cofactor>
</comment>
<evidence type="ECO:0000256" key="4">
    <source>
        <dbReference type="ARBA" id="ARBA00022857"/>
    </source>
</evidence>
<dbReference type="PANTHER" id="PTHR48467">
    <property type="entry name" value="GLUTAMATE SYNTHASE 1 [NADH], CHLOROPLASTIC-LIKE"/>
    <property type="match status" value="1"/>
</dbReference>
<dbReference type="PRINTS" id="PR00419">
    <property type="entry name" value="ADXRDTASE"/>
</dbReference>
<evidence type="ECO:0000313" key="7">
    <source>
        <dbReference type="Proteomes" id="UP000319769"/>
    </source>
</evidence>
<protein>
    <submittedName>
        <fullName evidence="6">Oxidoreductase</fullName>
    </submittedName>
</protein>
<dbReference type="InterPro" id="IPR036188">
    <property type="entry name" value="FAD/NAD-bd_sf"/>
</dbReference>
<dbReference type="GO" id="GO:0016491">
    <property type="term" value="F:oxidoreductase activity"/>
    <property type="evidence" value="ECO:0007669"/>
    <property type="project" value="UniProtKB-KW"/>
</dbReference>
<organism evidence="6 7">
    <name type="scientific">Amycolatopsis acidicola</name>
    <dbReference type="NCBI Taxonomy" id="2596893"/>
    <lineage>
        <taxon>Bacteria</taxon>
        <taxon>Bacillati</taxon>
        <taxon>Actinomycetota</taxon>
        <taxon>Actinomycetes</taxon>
        <taxon>Pseudonocardiales</taxon>
        <taxon>Pseudonocardiaceae</taxon>
        <taxon>Amycolatopsis</taxon>
    </lineage>
</organism>
<dbReference type="EMBL" id="VMNW02000005">
    <property type="protein sequence ID" value="KAA9165519.1"/>
    <property type="molecule type" value="Genomic_DNA"/>
</dbReference>
<dbReference type="SUPFAM" id="SSF51971">
    <property type="entry name" value="Nucleotide-binding domain"/>
    <property type="match status" value="1"/>
</dbReference>
<proteinExistence type="predicted"/>
<accession>A0A5N0VGP2</accession>
<dbReference type="Gene3D" id="3.50.50.60">
    <property type="entry name" value="FAD/NAD(P)-binding domain"/>
    <property type="match status" value="1"/>
</dbReference>
<evidence type="ECO:0000313" key="6">
    <source>
        <dbReference type="EMBL" id="KAA9165519.1"/>
    </source>
</evidence>
<dbReference type="Pfam" id="PF13450">
    <property type="entry name" value="NAD_binding_8"/>
    <property type="match status" value="1"/>
</dbReference>
<gene>
    <name evidence="6" type="ORF">FPZ12_005455</name>
</gene>
<evidence type="ECO:0000256" key="2">
    <source>
        <dbReference type="ARBA" id="ARBA00022630"/>
    </source>
</evidence>
<comment type="caution">
    <text evidence="6">The sequence shown here is derived from an EMBL/GenBank/DDBJ whole genome shotgun (WGS) entry which is preliminary data.</text>
</comment>
<sequence>MIGTQPPHESTETPGTARALTVAIVGSGPAGCYTGQFLAKSLPGAEITVFESLPAPYGLVRYGVAADHQGTKGVARQFDRLFTRDGVRFVGNVTVGRDVEFARIAANFDVVVLATGLPGDRELDVPRDPRAQVVGAGTLLRALNGFPRDRIRPCAPLGPDVVVVGMGNVAVDVLRLLAKDTGDFAGTDIDDEMLRRLRPAPPSTIAALARSGAPRSKCDAAMLRELVSLPGIGITVSGMDERDEGPVVDVLRPFVSTPRGEGGRTRVTFHFGLEPERITSREGRTVLTARDRNAARQEFVADTVVTAIGFTHGGAEDETAPRHDWSGDHVYRVGWFSRGAQGTIARNRKDAQQVARRIADDVAAGRIRPAKDGFRAVAGPLADRMVGFEAWQRIEAAEHRSALPGRCRRKITDLGHMLAVATGLDEHERKELA</sequence>
<evidence type="ECO:0000256" key="3">
    <source>
        <dbReference type="ARBA" id="ARBA00022827"/>
    </source>
</evidence>
<dbReference type="Gene3D" id="3.40.50.720">
    <property type="entry name" value="NAD(P)-binding Rossmann-like Domain"/>
    <property type="match status" value="1"/>
</dbReference>
<keyword evidence="3" id="KW-0274">FAD</keyword>
<dbReference type="Proteomes" id="UP000319769">
    <property type="component" value="Unassembled WGS sequence"/>
</dbReference>
<evidence type="ECO:0000256" key="5">
    <source>
        <dbReference type="ARBA" id="ARBA00023002"/>
    </source>
</evidence>
<dbReference type="RefSeq" id="WP_144746152.1">
    <property type="nucleotide sequence ID" value="NZ_VMNW02000005.1"/>
</dbReference>
<keyword evidence="7" id="KW-1185">Reference proteome</keyword>
<dbReference type="PANTHER" id="PTHR48467:SF1">
    <property type="entry name" value="GLUTAMATE SYNTHASE 1 [NADH], CHLOROPLASTIC-LIKE"/>
    <property type="match status" value="1"/>
</dbReference>
<dbReference type="InterPro" id="IPR055275">
    <property type="entry name" value="Ferredox_Rdtase"/>
</dbReference>
<keyword evidence="4" id="KW-0521">NADP</keyword>
<dbReference type="AlphaFoldDB" id="A0A5N0VGP2"/>
<keyword evidence="2" id="KW-0285">Flavoprotein</keyword>
<evidence type="ECO:0000256" key="1">
    <source>
        <dbReference type="ARBA" id="ARBA00001974"/>
    </source>
</evidence>